<comment type="caution">
    <text evidence="1">The sequence shown here is derived from an EMBL/GenBank/DDBJ whole genome shotgun (WGS) entry which is preliminary data.</text>
</comment>
<reference evidence="1" key="1">
    <citation type="journal article" date="2014" name="Int. J. Syst. Evol. Microbiol.">
        <title>Complete genome sequence of Corynebacterium casei LMG S-19264T (=DSM 44701T), isolated from a smear-ripened cheese.</title>
        <authorList>
            <consortium name="US DOE Joint Genome Institute (JGI-PGF)"/>
            <person name="Walter F."/>
            <person name="Albersmeier A."/>
            <person name="Kalinowski J."/>
            <person name="Ruckert C."/>
        </authorList>
    </citation>
    <scope>NUCLEOTIDE SEQUENCE</scope>
    <source>
        <strain evidence="1">CGMCC 4.7430</strain>
    </source>
</reference>
<proteinExistence type="predicted"/>
<name>A0A918E5Q3_9ACTN</name>
<gene>
    <name evidence="1" type="ORF">GCM10012278_30620</name>
</gene>
<evidence type="ECO:0000313" key="2">
    <source>
        <dbReference type="Proteomes" id="UP000660745"/>
    </source>
</evidence>
<keyword evidence="2" id="KW-1185">Reference proteome</keyword>
<accession>A0A918E5Q3</accession>
<dbReference type="AlphaFoldDB" id="A0A918E5Q3"/>
<dbReference type="RefSeq" id="WP_189139238.1">
    <property type="nucleotide sequence ID" value="NZ_BMNK01000004.1"/>
</dbReference>
<dbReference type="Proteomes" id="UP000660745">
    <property type="component" value="Unassembled WGS sequence"/>
</dbReference>
<sequence length="104" mass="11772">MTSPRFTPLDAARNLRHHLATHGVEADVNDGYGMAVVSVWVGLVVWCDIDHYWWRTGWDAKGRRPLYGIHPLSDPERAARRVALRYVTLRQGCPPQAQPMGAPR</sequence>
<dbReference type="EMBL" id="BMNK01000004">
    <property type="protein sequence ID" value="GGP06551.1"/>
    <property type="molecule type" value="Genomic_DNA"/>
</dbReference>
<reference evidence="1" key="2">
    <citation type="submission" date="2020-09" db="EMBL/GenBank/DDBJ databases">
        <authorList>
            <person name="Sun Q."/>
            <person name="Zhou Y."/>
        </authorList>
    </citation>
    <scope>NUCLEOTIDE SEQUENCE</scope>
    <source>
        <strain evidence="1">CGMCC 4.7430</strain>
    </source>
</reference>
<organism evidence="1 2">
    <name type="scientific">Nonomuraea glycinis</name>
    <dbReference type="NCBI Taxonomy" id="2047744"/>
    <lineage>
        <taxon>Bacteria</taxon>
        <taxon>Bacillati</taxon>
        <taxon>Actinomycetota</taxon>
        <taxon>Actinomycetes</taxon>
        <taxon>Streptosporangiales</taxon>
        <taxon>Streptosporangiaceae</taxon>
        <taxon>Nonomuraea</taxon>
    </lineage>
</organism>
<protein>
    <submittedName>
        <fullName evidence="1">Uncharacterized protein</fullName>
    </submittedName>
</protein>
<evidence type="ECO:0000313" key="1">
    <source>
        <dbReference type="EMBL" id="GGP06551.1"/>
    </source>
</evidence>